<feature type="signal peptide" evidence="1">
    <location>
        <begin position="1"/>
        <end position="15"/>
    </location>
</feature>
<name>A0A1A0HBU7_9ASCO</name>
<organism evidence="2 3">
    <name type="scientific">Metschnikowia bicuspidata var. bicuspidata NRRL YB-4993</name>
    <dbReference type="NCBI Taxonomy" id="869754"/>
    <lineage>
        <taxon>Eukaryota</taxon>
        <taxon>Fungi</taxon>
        <taxon>Dikarya</taxon>
        <taxon>Ascomycota</taxon>
        <taxon>Saccharomycotina</taxon>
        <taxon>Pichiomycetes</taxon>
        <taxon>Metschnikowiaceae</taxon>
        <taxon>Metschnikowia</taxon>
    </lineage>
</organism>
<accession>A0A1A0HBU7</accession>
<keyword evidence="1" id="KW-0732">Signal</keyword>
<gene>
    <name evidence="2" type="ORF">METBIDRAFT_11892</name>
</gene>
<dbReference type="RefSeq" id="XP_018711873.1">
    <property type="nucleotide sequence ID" value="XM_018854120.1"/>
</dbReference>
<keyword evidence="3" id="KW-1185">Reference proteome</keyword>
<feature type="chain" id="PRO_5013040186" evidence="1">
    <location>
        <begin position="16"/>
        <end position="114"/>
    </location>
</feature>
<sequence length="114" mass="12698">MILLLLFTLLATVLAIPTINNSEDHVRRCLGSTAQKYDISLKQEIFLAIKPKNAREFEFEGIDTRLVKCLGLVNPSDGVSTIITYNAIFARGKHKVSESALEKAVFEVIPDLHN</sequence>
<protein>
    <submittedName>
        <fullName evidence="2">Uncharacterized protein</fullName>
    </submittedName>
</protein>
<evidence type="ECO:0000256" key="1">
    <source>
        <dbReference type="SAM" id="SignalP"/>
    </source>
</evidence>
<dbReference type="Proteomes" id="UP000092555">
    <property type="component" value="Unassembled WGS sequence"/>
</dbReference>
<dbReference type="AlphaFoldDB" id="A0A1A0HBU7"/>
<dbReference type="GeneID" id="30027096"/>
<evidence type="ECO:0000313" key="3">
    <source>
        <dbReference type="Proteomes" id="UP000092555"/>
    </source>
</evidence>
<comment type="caution">
    <text evidence="2">The sequence shown here is derived from an EMBL/GenBank/DDBJ whole genome shotgun (WGS) entry which is preliminary data.</text>
</comment>
<dbReference type="EMBL" id="LXTC01000003">
    <property type="protein sequence ID" value="OBA21363.1"/>
    <property type="molecule type" value="Genomic_DNA"/>
</dbReference>
<proteinExistence type="predicted"/>
<reference evidence="2 3" key="1">
    <citation type="submission" date="2016-05" db="EMBL/GenBank/DDBJ databases">
        <title>Comparative genomics of biotechnologically important yeasts.</title>
        <authorList>
            <consortium name="DOE Joint Genome Institute"/>
            <person name="Riley R."/>
            <person name="Haridas S."/>
            <person name="Wolfe K.H."/>
            <person name="Lopes M.R."/>
            <person name="Hittinger C.T."/>
            <person name="Goker M."/>
            <person name="Salamov A."/>
            <person name="Wisecaver J."/>
            <person name="Long T.M."/>
            <person name="Aerts A.L."/>
            <person name="Barry K."/>
            <person name="Choi C."/>
            <person name="Clum A."/>
            <person name="Coughlan A.Y."/>
            <person name="Deshpande S."/>
            <person name="Douglass A.P."/>
            <person name="Hanson S.J."/>
            <person name="Klenk H.-P."/>
            <person name="LaButti K."/>
            <person name="Lapidus A."/>
            <person name="Lindquist E."/>
            <person name="Lipzen A."/>
            <person name="Meier-kolthoff J.P."/>
            <person name="Ohm R.A."/>
            <person name="Otillar R.P."/>
            <person name="Pangilinan J."/>
            <person name="Peng Y."/>
            <person name="Rokas A."/>
            <person name="Rosa C.A."/>
            <person name="Scheuner C."/>
            <person name="Sibirny A.A."/>
            <person name="Slot J.C."/>
            <person name="Stielow J.B."/>
            <person name="Sun H."/>
            <person name="Kurtzman C.P."/>
            <person name="Blackwell M."/>
            <person name="Grigoriev I.V."/>
            <person name="Jeffries T.W."/>
        </authorList>
    </citation>
    <scope>NUCLEOTIDE SEQUENCE [LARGE SCALE GENOMIC DNA]</scope>
    <source>
        <strain evidence="2 3">NRRL YB-4993</strain>
    </source>
</reference>
<evidence type="ECO:0000313" key="2">
    <source>
        <dbReference type="EMBL" id="OBA21363.1"/>
    </source>
</evidence>